<dbReference type="PANTHER" id="PTHR47894">
    <property type="entry name" value="HTH-TYPE TRANSCRIPTIONAL REGULATOR GADX"/>
    <property type="match status" value="1"/>
</dbReference>
<evidence type="ECO:0000256" key="3">
    <source>
        <dbReference type="ARBA" id="ARBA00023163"/>
    </source>
</evidence>
<dbReference type="GO" id="GO:0000976">
    <property type="term" value="F:transcription cis-regulatory region binding"/>
    <property type="evidence" value="ECO:0007669"/>
    <property type="project" value="TreeGrafter"/>
</dbReference>
<sequence>MKSVRTVISENFFRRFKSVFAPHLGALGIDMALLERADIEIPGDQYVALWEAVGTAHPSIGLTLGSQTEADDFGALGHALHCAPSVEKALMTLHTYIVVFAQESSIDYRREGRQLRVDYQVLDTTVVNRRQDAEFAIASILRQLQLITGSDVRPLRVDFEHPRPADVSVHRQLFRCPVFFSQPTNRITLPVEVFDLPVSQGNERLFRALEPYLQQEREQRNVSDELLPQVTRMIALGLASGLPSLDQVSEYMGLSRRTLQRRLKEQDIEFSLLVEEVRRDLALGYLNHSDYSMTQISLLLGYAESGSFTRAFRRWTGQSPQQFRQAGRSAGAAC</sequence>
<dbReference type="OrthoDB" id="5850238at2"/>
<dbReference type="Pfam" id="PF12833">
    <property type="entry name" value="HTH_18"/>
    <property type="match status" value="1"/>
</dbReference>
<dbReference type="InterPro" id="IPR009057">
    <property type="entry name" value="Homeodomain-like_sf"/>
</dbReference>
<dbReference type="RefSeq" id="WP_042126417.1">
    <property type="nucleotide sequence ID" value="NZ_FZOL01000029.1"/>
</dbReference>
<accession>A0A239KS51</accession>
<evidence type="ECO:0000313" key="6">
    <source>
        <dbReference type="Proteomes" id="UP000198407"/>
    </source>
</evidence>
<dbReference type="SUPFAM" id="SSF46689">
    <property type="entry name" value="Homeodomain-like"/>
    <property type="match status" value="1"/>
</dbReference>
<dbReference type="AlphaFoldDB" id="A0A239KS51"/>
<reference evidence="6" key="1">
    <citation type="submission" date="2017-06" db="EMBL/GenBank/DDBJ databases">
        <authorList>
            <person name="Varghese N."/>
            <person name="Submissions S."/>
        </authorList>
    </citation>
    <scope>NUCLEOTIDE SEQUENCE [LARGE SCALE GENOMIC DNA]</scope>
    <source>
        <strain evidence="6">DSM 22348</strain>
    </source>
</reference>
<gene>
    <name evidence="5" type="ORF">SAMN05444352_1294</name>
</gene>
<evidence type="ECO:0000256" key="2">
    <source>
        <dbReference type="ARBA" id="ARBA00023125"/>
    </source>
</evidence>
<dbReference type="InterPro" id="IPR018060">
    <property type="entry name" value="HTH_AraC"/>
</dbReference>
<organism evidence="5 6">
    <name type="scientific">Pseudomonas japonica</name>
    <dbReference type="NCBI Taxonomy" id="256466"/>
    <lineage>
        <taxon>Bacteria</taxon>
        <taxon>Pseudomonadati</taxon>
        <taxon>Pseudomonadota</taxon>
        <taxon>Gammaproteobacteria</taxon>
        <taxon>Pseudomonadales</taxon>
        <taxon>Pseudomonadaceae</taxon>
        <taxon>Pseudomonas</taxon>
    </lineage>
</organism>
<dbReference type="GO" id="GO:0003700">
    <property type="term" value="F:DNA-binding transcription factor activity"/>
    <property type="evidence" value="ECO:0007669"/>
    <property type="project" value="InterPro"/>
</dbReference>
<dbReference type="PROSITE" id="PS01124">
    <property type="entry name" value="HTH_ARAC_FAMILY_2"/>
    <property type="match status" value="1"/>
</dbReference>
<evidence type="ECO:0000256" key="1">
    <source>
        <dbReference type="ARBA" id="ARBA00023015"/>
    </source>
</evidence>
<dbReference type="InterPro" id="IPR032687">
    <property type="entry name" value="AraC-type_N"/>
</dbReference>
<name>A0A239KS51_9PSED</name>
<dbReference type="Pfam" id="PF12625">
    <property type="entry name" value="Arabinose_bd"/>
    <property type="match status" value="1"/>
</dbReference>
<proteinExistence type="predicted"/>
<keyword evidence="6" id="KW-1185">Reference proteome</keyword>
<keyword evidence="1" id="KW-0805">Transcription regulation</keyword>
<dbReference type="PRINTS" id="PR00032">
    <property type="entry name" value="HTHARAC"/>
</dbReference>
<dbReference type="SMART" id="SM00342">
    <property type="entry name" value="HTH_ARAC"/>
    <property type="match status" value="1"/>
</dbReference>
<keyword evidence="3" id="KW-0804">Transcription</keyword>
<keyword evidence="2 5" id="KW-0238">DNA-binding</keyword>
<dbReference type="PANTHER" id="PTHR47894:SF4">
    <property type="entry name" value="HTH-TYPE TRANSCRIPTIONAL REGULATOR GADX"/>
    <property type="match status" value="1"/>
</dbReference>
<protein>
    <submittedName>
        <fullName evidence="5">AraC-type DNA-binding protein</fullName>
    </submittedName>
</protein>
<dbReference type="EMBL" id="FZOL01000029">
    <property type="protein sequence ID" value="SNT21177.1"/>
    <property type="molecule type" value="Genomic_DNA"/>
</dbReference>
<dbReference type="STRING" id="1215104.GCA_000730585_02136"/>
<dbReference type="Proteomes" id="UP000198407">
    <property type="component" value="Unassembled WGS sequence"/>
</dbReference>
<evidence type="ECO:0000313" key="5">
    <source>
        <dbReference type="EMBL" id="SNT21177.1"/>
    </source>
</evidence>
<dbReference type="InterPro" id="IPR020449">
    <property type="entry name" value="Tscrpt_reg_AraC-type_HTH"/>
</dbReference>
<dbReference type="Gene3D" id="1.10.10.60">
    <property type="entry name" value="Homeodomain-like"/>
    <property type="match status" value="1"/>
</dbReference>
<dbReference type="GO" id="GO:0005829">
    <property type="term" value="C:cytosol"/>
    <property type="evidence" value="ECO:0007669"/>
    <property type="project" value="TreeGrafter"/>
</dbReference>
<evidence type="ECO:0000259" key="4">
    <source>
        <dbReference type="PROSITE" id="PS01124"/>
    </source>
</evidence>
<feature type="domain" description="HTH araC/xylS-type" evidence="4">
    <location>
        <begin position="228"/>
        <end position="326"/>
    </location>
</feature>